<feature type="domain" description="UspA" evidence="2">
    <location>
        <begin position="171"/>
        <end position="314"/>
    </location>
</feature>
<dbReference type="PANTHER" id="PTHR46268">
    <property type="entry name" value="STRESS RESPONSE PROTEIN NHAX"/>
    <property type="match status" value="1"/>
</dbReference>
<proteinExistence type="inferred from homology"/>
<gene>
    <name evidence="3" type="ORF">AWB83_05441</name>
</gene>
<sequence>MSDTPAQGKQRAAFGRILLCIDSTEDRANAAALVSALADAGSSVRIVGLLENARAMIPHAPLGFFNLSAAHAQLRRGVEASVSRAQVCLKNAGIDADAQMADLFEDGGDAAHALTRAAQAWGADLVVLGARQHLSVLRWTERASREAPGLARCSMLVLPQRRAYDLTTRPRRLLCAMDGSLASLESLRAGIRIASPGAHVRVIYVLDRSARGSEAVSHGSLQDAFFEEGQAALTRARTAFAQSWGAQDFTFDTALVRTEEAGDDVAHAIVREAARWSADAILMGTHGQRGVARWMLGTVSGRVTELTEVPLLLSRRRPIELNRAA</sequence>
<accession>A0A158DGT9</accession>
<reference evidence="3" key="1">
    <citation type="submission" date="2016-01" db="EMBL/GenBank/DDBJ databases">
        <authorList>
            <person name="Peeters C."/>
        </authorList>
    </citation>
    <scope>NUCLEOTIDE SEQUENCE [LARGE SCALE GENOMIC DNA]</scope>
    <source>
        <strain evidence="3">LMG 29326</strain>
    </source>
</reference>
<dbReference type="InterPro" id="IPR006016">
    <property type="entry name" value="UspA"/>
</dbReference>
<dbReference type="InterPro" id="IPR006015">
    <property type="entry name" value="Universal_stress_UspA"/>
</dbReference>
<dbReference type="AlphaFoldDB" id="A0A158DGT9"/>
<dbReference type="EMBL" id="FCOB02000031">
    <property type="protein sequence ID" value="SAK93794.1"/>
    <property type="molecule type" value="Genomic_DNA"/>
</dbReference>
<keyword evidence="4" id="KW-1185">Reference proteome</keyword>
<dbReference type="Pfam" id="PF00582">
    <property type="entry name" value="Usp"/>
    <property type="match status" value="2"/>
</dbReference>
<evidence type="ECO:0000313" key="4">
    <source>
        <dbReference type="Proteomes" id="UP000054978"/>
    </source>
</evidence>
<organism evidence="3 4">
    <name type="scientific">Caballeronia ptereochthonis</name>
    <dbReference type="NCBI Taxonomy" id="1777144"/>
    <lineage>
        <taxon>Bacteria</taxon>
        <taxon>Pseudomonadati</taxon>
        <taxon>Pseudomonadota</taxon>
        <taxon>Betaproteobacteria</taxon>
        <taxon>Burkholderiales</taxon>
        <taxon>Burkholderiaceae</taxon>
        <taxon>Caballeronia</taxon>
    </lineage>
</organism>
<dbReference type="SUPFAM" id="SSF52402">
    <property type="entry name" value="Adenine nucleotide alpha hydrolases-like"/>
    <property type="match status" value="2"/>
</dbReference>
<evidence type="ECO:0000256" key="1">
    <source>
        <dbReference type="ARBA" id="ARBA00008791"/>
    </source>
</evidence>
<name>A0A158DGT9_9BURK</name>
<evidence type="ECO:0000259" key="2">
    <source>
        <dbReference type="Pfam" id="PF00582"/>
    </source>
</evidence>
<dbReference type="Proteomes" id="UP000054978">
    <property type="component" value="Unassembled WGS sequence"/>
</dbReference>
<dbReference type="RefSeq" id="WP_159463083.1">
    <property type="nucleotide sequence ID" value="NZ_FCOB02000031.1"/>
</dbReference>
<dbReference type="STRING" id="1777144.AWB83_05441"/>
<comment type="similarity">
    <text evidence="1">Belongs to the universal stress protein A family.</text>
</comment>
<dbReference type="PANTHER" id="PTHR46268:SF6">
    <property type="entry name" value="UNIVERSAL STRESS PROTEIN UP12"/>
    <property type="match status" value="1"/>
</dbReference>
<comment type="caution">
    <text evidence="3">The sequence shown here is derived from an EMBL/GenBank/DDBJ whole genome shotgun (WGS) entry which is preliminary data.</text>
</comment>
<feature type="domain" description="UspA" evidence="2">
    <location>
        <begin position="14"/>
        <end position="138"/>
    </location>
</feature>
<dbReference type="CDD" id="cd00293">
    <property type="entry name" value="USP-like"/>
    <property type="match status" value="2"/>
</dbReference>
<dbReference type="Gene3D" id="3.40.50.620">
    <property type="entry name" value="HUPs"/>
    <property type="match status" value="2"/>
</dbReference>
<dbReference type="PRINTS" id="PR01438">
    <property type="entry name" value="UNVRSLSTRESS"/>
</dbReference>
<dbReference type="OrthoDB" id="8547832at2"/>
<protein>
    <submittedName>
        <fullName evidence="3">Universal stress family protein</fullName>
    </submittedName>
</protein>
<dbReference type="InterPro" id="IPR014729">
    <property type="entry name" value="Rossmann-like_a/b/a_fold"/>
</dbReference>
<evidence type="ECO:0000313" key="3">
    <source>
        <dbReference type="EMBL" id="SAK93794.1"/>
    </source>
</evidence>